<evidence type="ECO:0000256" key="1">
    <source>
        <dbReference type="ARBA" id="ARBA00022553"/>
    </source>
</evidence>
<evidence type="ECO:0000256" key="3">
    <source>
        <dbReference type="ARBA" id="ARBA00022679"/>
    </source>
</evidence>
<keyword evidence="1" id="KW-0597">Phosphoprotein</keyword>
<keyword evidence="4" id="KW-0949">S-adenosyl-L-methionine</keyword>
<dbReference type="Pfam" id="PF05724">
    <property type="entry name" value="TPMT"/>
    <property type="match status" value="1"/>
</dbReference>
<dbReference type="GO" id="GO:0008168">
    <property type="term" value="F:methyltransferase activity"/>
    <property type="evidence" value="ECO:0007669"/>
    <property type="project" value="UniProtKB-KW"/>
</dbReference>
<protein>
    <submittedName>
        <fullName evidence="5">Methyltransferase domain-containing protein</fullName>
    </submittedName>
</protein>
<gene>
    <name evidence="5" type="ORF">G4L40_12020</name>
</gene>
<proteinExistence type="predicted"/>
<dbReference type="PANTHER" id="PTHR32183:SF6">
    <property type="entry name" value="CYSTEINE SULFINATE DESULFINASE_CYSTEINE DESULFURASE AND RELATED ENZYMES"/>
    <property type="match status" value="1"/>
</dbReference>
<keyword evidence="3" id="KW-0808">Transferase</keyword>
<reference evidence="5 6" key="1">
    <citation type="submission" date="2020-02" db="EMBL/GenBank/DDBJ databases">
        <authorList>
            <person name="Chen W.-M."/>
        </authorList>
    </citation>
    <scope>NUCLEOTIDE SEQUENCE [LARGE SCALE GENOMIC DNA]</scope>
    <source>
        <strain evidence="5 6">TWA-26</strain>
    </source>
</reference>
<accession>A0ABX0IEE1</accession>
<keyword evidence="2 5" id="KW-0489">Methyltransferase</keyword>
<name>A0ABX0IEE1_9FLAO</name>
<dbReference type="SUPFAM" id="SSF53335">
    <property type="entry name" value="S-adenosyl-L-methionine-dependent methyltransferases"/>
    <property type="match status" value="1"/>
</dbReference>
<keyword evidence="6" id="KW-1185">Reference proteome</keyword>
<dbReference type="InterPro" id="IPR008854">
    <property type="entry name" value="TPMT"/>
</dbReference>
<evidence type="ECO:0000313" key="6">
    <source>
        <dbReference type="Proteomes" id="UP000761423"/>
    </source>
</evidence>
<comment type="caution">
    <text evidence="5">The sequence shown here is derived from an EMBL/GenBank/DDBJ whole genome shotgun (WGS) entry which is preliminary data.</text>
</comment>
<evidence type="ECO:0000256" key="2">
    <source>
        <dbReference type="ARBA" id="ARBA00022603"/>
    </source>
</evidence>
<dbReference type="CDD" id="cd02440">
    <property type="entry name" value="AdoMet_MTases"/>
    <property type="match status" value="1"/>
</dbReference>
<dbReference type="GO" id="GO:0032259">
    <property type="term" value="P:methylation"/>
    <property type="evidence" value="ECO:0007669"/>
    <property type="project" value="UniProtKB-KW"/>
</dbReference>
<dbReference type="Gene3D" id="3.40.50.150">
    <property type="entry name" value="Vaccinia Virus protein VP39"/>
    <property type="match status" value="1"/>
</dbReference>
<dbReference type="PROSITE" id="PS51585">
    <property type="entry name" value="SAM_MT_TPMT"/>
    <property type="match status" value="1"/>
</dbReference>
<dbReference type="EMBL" id="JAAJBV010000011">
    <property type="protein sequence ID" value="NHM05434.1"/>
    <property type="molecule type" value="Genomic_DNA"/>
</dbReference>
<evidence type="ECO:0000256" key="4">
    <source>
        <dbReference type="ARBA" id="ARBA00022691"/>
    </source>
</evidence>
<organism evidence="5 6">
    <name type="scientific">Flavobacterium celericrescens</name>
    <dbReference type="NCBI Taxonomy" id="2709780"/>
    <lineage>
        <taxon>Bacteria</taxon>
        <taxon>Pseudomonadati</taxon>
        <taxon>Bacteroidota</taxon>
        <taxon>Flavobacteriia</taxon>
        <taxon>Flavobacteriales</taxon>
        <taxon>Flavobacteriaceae</taxon>
        <taxon>Flavobacterium</taxon>
    </lineage>
</organism>
<dbReference type="Proteomes" id="UP000761423">
    <property type="component" value="Unassembled WGS sequence"/>
</dbReference>
<evidence type="ECO:0000313" key="5">
    <source>
        <dbReference type="EMBL" id="NHM05434.1"/>
    </source>
</evidence>
<dbReference type="PANTHER" id="PTHR32183">
    <property type="match status" value="1"/>
</dbReference>
<dbReference type="InterPro" id="IPR029063">
    <property type="entry name" value="SAM-dependent_MTases_sf"/>
</dbReference>
<sequence>MNYWEERYQNNEIGWDVGAITTPLKDYIDQITDKSIRILIPGAGNGYEFDYLIKKGFFNVYVVDIAASPLKNIAERNPDFEENLIHSDFFEINETFDLVIEQTFFCAIPPSMRAEYTTKMHQLLNKNGKIVGLLFDFPLSNEGPPFGGSADEYLNLFSEKFKIKILNKAYNSIKPRQDKELFFIFEKK</sequence>